<reference evidence="3 4" key="2">
    <citation type="submission" date="2016-08" db="EMBL/GenBank/DDBJ databases">
        <authorList>
            <person name="Seilhamer J.J."/>
        </authorList>
    </citation>
    <scope>NUCLEOTIDE SEQUENCE [LARGE SCALE GENOMIC DNA]</scope>
    <source>
        <strain evidence="3 4">NML150140-1</strain>
    </source>
</reference>
<dbReference type="Proteomes" id="UP000094271">
    <property type="component" value="Unassembled WGS sequence"/>
</dbReference>
<keyword evidence="5" id="KW-1185">Reference proteome</keyword>
<evidence type="ECO:0000313" key="2">
    <source>
        <dbReference type="EMBL" id="ODR48157.1"/>
    </source>
</evidence>
<dbReference type="EMBL" id="MEHA01000013">
    <property type="protein sequence ID" value="ODR49340.1"/>
    <property type="molecule type" value="Genomic_DNA"/>
</dbReference>
<feature type="domain" description="Uroporphyrinogen decarboxylase (URO-D)" evidence="1">
    <location>
        <begin position="146"/>
        <end position="336"/>
    </location>
</feature>
<protein>
    <recommendedName>
        <fullName evidence="1">Uroporphyrinogen decarboxylase (URO-D) domain-containing protein</fullName>
    </recommendedName>
</protein>
<sequence>MQQLNRQDIIRIIEGKGAAERVPLLYHLWIYENMFDDDCQKRQDWLTQYPCDVDHKFLQFPGTTEGRKEDPSFFWAPPGVKSTEGKGLDSQFLIADWEDEEAVEAFYATFPDPESPALNTEEKVKDGRYLLGRWWDCLFERLWRLRGMENALMDFYLYPEQVHRLFARLTKFYMRVMERAKEAWDVDGFFVSDDIGTQKSAFFSLEIFREFFKPYYKQLFDKAHELGTHFWLHCCGNIELFLEDFIEIGLDVIHPIQKNTMDENEIARKYGDRLCIFAGFDVQYLMAFGTPEEVREEVKHLMETYKRQDGRFLMTMGNGSTPDWKIENLTALYEASLEYGRLRKR</sequence>
<dbReference type="PANTHER" id="PTHR47099">
    <property type="entry name" value="METHYLCOBAMIDE:COM METHYLTRANSFERASE MTBA"/>
    <property type="match status" value="1"/>
</dbReference>
<dbReference type="GO" id="GO:0004853">
    <property type="term" value="F:uroporphyrinogen decarboxylase activity"/>
    <property type="evidence" value="ECO:0007669"/>
    <property type="project" value="InterPro"/>
</dbReference>
<accession>A0A1E3UFB9</accession>
<evidence type="ECO:0000313" key="5">
    <source>
        <dbReference type="Proteomes" id="UP000094869"/>
    </source>
</evidence>
<comment type="caution">
    <text evidence="3">The sequence shown here is derived from an EMBL/GenBank/DDBJ whole genome shotgun (WGS) entry which is preliminary data.</text>
</comment>
<dbReference type="AlphaFoldDB" id="A0A1E3UFB9"/>
<dbReference type="RefSeq" id="WP_069409622.1">
    <property type="nucleotide sequence ID" value="NZ_DAWDRA010000208.1"/>
</dbReference>
<dbReference type="InterPro" id="IPR000257">
    <property type="entry name" value="Uroporphyrinogen_deCOase"/>
</dbReference>
<dbReference type="EMBL" id="MEHD01000043">
    <property type="protein sequence ID" value="ODR48157.1"/>
    <property type="molecule type" value="Genomic_DNA"/>
</dbReference>
<dbReference type="SUPFAM" id="SSF51726">
    <property type="entry name" value="UROD/MetE-like"/>
    <property type="match status" value="1"/>
</dbReference>
<evidence type="ECO:0000313" key="3">
    <source>
        <dbReference type="EMBL" id="ODR49340.1"/>
    </source>
</evidence>
<evidence type="ECO:0000259" key="1">
    <source>
        <dbReference type="Pfam" id="PF01208"/>
    </source>
</evidence>
<dbReference type="Pfam" id="PF01208">
    <property type="entry name" value="URO-D"/>
    <property type="match status" value="1"/>
</dbReference>
<dbReference type="InterPro" id="IPR052024">
    <property type="entry name" value="Methanogen_methyltrans"/>
</dbReference>
<reference evidence="2 5" key="1">
    <citation type="submission" date="2016-08" db="EMBL/GenBank/DDBJ databases">
        <title>Characterization of Isolates of Eisenbergiella tayi Derived from Blood Cultures, Using Whole Genome Sequencing.</title>
        <authorList>
            <person name="Bernier A.-M."/>
            <person name="Burdz T."/>
            <person name="Wiebe D."/>
            <person name="Bernard K."/>
        </authorList>
    </citation>
    <scope>NUCLEOTIDE SEQUENCE [LARGE SCALE GENOMIC DNA]</scope>
    <source>
        <strain evidence="2 5">NML120146</strain>
    </source>
</reference>
<dbReference type="Proteomes" id="UP000094869">
    <property type="component" value="Unassembled WGS sequence"/>
</dbReference>
<dbReference type="OrthoDB" id="9815759at2"/>
<dbReference type="GO" id="GO:0006779">
    <property type="term" value="P:porphyrin-containing compound biosynthetic process"/>
    <property type="evidence" value="ECO:0007669"/>
    <property type="project" value="InterPro"/>
</dbReference>
<gene>
    <name evidence="3" type="ORF">BEI59_17805</name>
    <name evidence="2" type="ORF">BEI63_25175</name>
</gene>
<dbReference type="InterPro" id="IPR038071">
    <property type="entry name" value="UROD/MetE-like_sf"/>
</dbReference>
<name>A0A1E3UFB9_9FIRM</name>
<dbReference type="PANTHER" id="PTHR47099:SF1">
    <property type="entry name" value="METHYLCOBAMIDE:COM METHYLTRANSFERASE MTBA"/>
    <property type="match status" value="1"/>
</dbReference>
<evidence type="ECO:0000313" key="4">
    <source>
        <dbReference type="Proteomes" id="UP000094271"/>
    </source>
</evidence>
<proteinExistence type="predicted"/>
<dbReference type="Gene3D" id="3.20.20.210">
    <property type="match status" value="1"/>
</dbReference>
<organism evidence="3 4">
    <name type="scientific">Eisenbergiella tayi</name>
    <dbReference type="NCBI Taxonomy" id="1432052"/>
    <lineage>
        <taxon>Bacteria</taxon>
        <taxon>Bacillati</taxon>
        <taxon>Bacillota</taxon>
        <taxon>Clostridia</taxon>
        <taxon>Lachnospirales</taxon>
        <taxon>Lachnospiraceae</taxon>
        <taxon>Eisenbergiella</taxon>
    </lineage>
</organism>